<protein>
    <recommendedName>
        <fullName evidence="3">C2H2-type domain-containing protein</fullName>
    </recommendedName>
</protein>
<dbReference type="PROSITE" id="PS50157">
    <property type="entry name" value="ZINC_FINGER_C2H2_2"/>
    <property type="match status" value="1"/>
</dbReference>
<keyword evidence="1" id="KW-0479">Metal-binding</keyword>
<dbReference type="InterPro" id="IPR013087">
    <property type="entry name" value="Znf_C2H2_type"/>
</dbReference>
<dbReference type="SUPFAM" id="SSF57667">
    <property type="entry name" value="beta-beta-alpha zinc fingers"/>
    <property type="match status" value="1"/>
</dbReference>
<feature type="compositionally biased region" description="Basic and acidic residues" evidence="2">
    <location>
        <begin position="74"/>
        <end position="84"/>
    </location>
</feature>
<feature type="domain" description="C2H2-type" evidence="3">
    <location>
        <begin position="153"/>
        <end position="175"/>
    </location>
</feature>
<organism evidence="4 5">
    <name type="scientific">Musa balbisiana</name>
    <name type="common">Banana</name>
    <dbReference type="NCBI Taxonomy" id="52838"/>
    <lineage>
        <taxon>Eukaryota</taxon>
        <taxon>Viridiplantae</taxon>
        <taxon>Streptophyta</taxon>
        <taxon>Embryophyta</taxon>
        <taxon>Tracheophyta</taxon>
        <taxon>Spermatophyta</taxon>
        <taxon>Magnoliopsida</taxon>
        <taxon>Liliopsida</taxon>
        <taxon>Zingiberales</taxon>
        <taxon>Musaceae</taxon>
        <taxon>Musa</taxon>
    </lineage>
</organism>
<dbReference type="GO" id="GO:0008270">
    <property type="term" value="F:zinc ion binding"/>
    <property type="evidence" value="ECO:0007669"/>
    <property type="project" value="UniProtKB-KW"/>
</dbReference>
<comment type="caution">
    <text evidence="4">The sequence shown here is derived from an EMBL/GenBank/DDBJ whole genome shotgun (WGS) entry which is preliminary data.</text>
</comment>
<dbReference type="Proteomes" id="UP000317650">
    <property type="component" value="Chromosome 6"/>
</dbReference>
<dbReference type="PANTHER" id="PTHR46326:SF2">
    <property type="entry name" value="ZINC FINGER PROTEIN ZAT1-RELATED"/>
    <property type="match status" value="1"/>
</dbReference>
<evidence type="ECO:0000313" key="4">
    <source>
        <dbReference type="EMBL" id="THU50953.1"/>
    </source>
</evidence>
<evidence type="ECO:0000256" key="2">
    <source>
        <dbReference type="SAM" id="MobiDB-lite"/>
    </source>
</evidence>
<dbReference type="GO" id="GO:0006355">
    <property type="term" value="P:regulation of DNA-templated transcription"/>
    <property type="evidence" value="ECO:0007669"/>
    <property type="project" value="InterPro"/>
</dbReference>
<feature type="region of interest" description="Disordered" evidence="2">
    <location>
        <begin position="1"/>
        <end position="84"/>
    </location>
</feature>
<name>A0A4S8IQP3_MUSBA</name>
<feature type="region of interest" description="Disordered" evidence="2">
    <location>
        <begin position="102"/>
        <end position="148"/>
    </location>
</feature>
<keyword evidence="5" id="KW-1185">Reference proteome</keyword>
<evidence type="ECO:0000256" key="1">
    <source>
        <dbReference type="PROSITE-ProRule" id="PRU00042"/>
    </source>
</evidence>
<reference evidence="4 5" key="1">
    <citation type="journal article" date="2019" name="Nat. Plants">
        <title>Genome sequencing of Musa balbisiana reveals subgenome evolution and function divergence in polyploid bananas.</title>
        <authorList>
            <person name="Yao X."/>
        </authorList>
    </citation>
    <scope>NUCLEOTIDE SEQUENCE [LARGE SCALE GENOMIC DNA]</scope>
    <source>
        <strain evidence="5">cv. DH-PKW</strain>
        <tissue evidence="4">Leaves</tissue>
    </source>
</reference>
<sequence length="232" mass="25783">MELSRDLMDVDAADSMVSRDETPSPSPPPLPPPLYQVAWYTKRKRSKRRLSGASASASTTPAPSIAIFPFPVAPDKDSDVHSRFTKDEIDSAIALIMLSRSSAGGGGASEHENLLPPSEQPLQSDEPAHEQQTPPLEDQQTRTQKSPMKFKVYRCSRCGKVFWSSHDVEGHKTSHRRGAALTPVSASEDAAIPSWPQEIKRTRYYFPLSEWKALKRITPDRLTSSARIDEQD</sequence>
<feature type="compositionally biased region" description="Basic residues" evidence="2">
    <location>
        <begin position="41"/>
        <end position="50"/>
    </location>
</feature>
<dbReference type="InterPro" id="IPR044303">
    <property type="entry name" value="ZAT1/4/9"/>
</dbReference>
<keyword evidence="1" id="KW-0862">Zinc</keyword>
<accession>A0A4S8IQP3</accession>
<evidence type="ECO:0000313" key="5">
    <source>
        <dbReference type="Proteomes" id="UP000317650"/>
    </source>
</evidence>
<evidence type="ECO:0000259" key="3">
    <source>
        <dbReference type="PROSITE" id="PS50157"/>
    </source>
</evidence>
<dbReference type="AlphaFoldDB" id="A0A4S8IQP3"/>
<keyword evidence="1" id="KW-0863">Zinc-finger</keyword>
<feature type="compositionally biased region" description="Low complexity" evidence="2">
    <location>
        <begin position="53"/>
        <end position="67"/>
    </location>
</feature>
<dbReference type="PANTHER" id="PTHR46326">
    <property type="entry name" value="ZINC FINGER PROTEIN ZAT1-RELATED"/>
    <property type="match status" value="1"/>
</dbReference>
<dbReference type="InterPro" id="IPR036236">
    <property type="entry name" value="Znf_C2H2_sf"/>
</dbReference>
<gene>
    <name evidence="4" type="ORF">C4D60_Mb06t25820</name>
</gene>
<feature type="compositionally biased region" description="Pro residues" evidence="2">
    <location>
        <begin position="24"/>
        <end position="34"/>
    </location>
</feature>
<dbReference type="PROSITE" id="PS00028">
    <property type="entry name" value="ZINC_FINGER_C2H2_1"/>
    <property type="match status" value="1"/>
</dbReference>
<proteinExistence type="predicted"/>
<dbReference type="EMBL" id="PYDT01000009">
    <property type="protein sequence ID" value="THU50953.1"/>
    <property type="molecule type" value="Genomic_DNA"/>
</dbReference>